<dbReference type="Proteomes" id="UP000237000">
    <property type="component" value="Unassembled WGS sequence"/>
</dbReference>
<comment type="caution">
    <text evidence="1">The sequence shown here is derived from an EMBL/GenBank/DDBJ whole genome shotgun (WGS) entry which is preliminary data.</text>
</comment>
<reference evidence="2" key="1">
    <citation type="submission" date="2016-06" db="EMBL/GenBank/DDBJ databases">
        <title>Parallel loss of symbiosis genes in relatives of nitrogen-fixing non-legume Parasponia.</title>
        <authorList>
            <person name="Van Velzen R."/>
            <person name="Holmer R."/>
            <person name="Bu F."/>
            <person name="Rutten L."/>
            <person name="Van Zeijl A."/>
            <person name="Liu W."/>
            <person name="Santuari L."/>
            <person name="Cao Q."/>
            <person name="Sharma T."/>
            <person name="Shen D."/>
            <person name="Roswanjaya Y."/>
            <person name="Wardhani T."/>
            <person name="Kalhor M.S."/>
            <person name="Jansen J."/>
            <person name="Van den Hoogen J."/>
            <person name="Gungor B."/>
            <person name="Hartog M."/>
            <person name="Hontelez J."/>
            <person name="Verver J."/>
            <person name="Yang W.-C."/>
            <person name="Schijlen E."/>
            <person name="Repin R."/>
            <person name="Schilthuizen M."/>
            <person name="Schranz E."/>
            <person name="Heidstra R."/>
            <person name="Miyata K."/>
            <person name="Fedorova E."/>
            <person name="Kohlen W."/>
            <person name="Bisseling T."/>
            <person name="Smit S."/>
            <person name="Geurts R."/>
        </authorList>
    </citation>
    <scope>NUCLEOTIDE SEQUENCE [LARGE SCALE GENOMIC DNA]</scope>
    <source>
        <strain evidence="2">cv. RG33-2</strain>
    </source>
</reference>
<dbReference type="AlphaFoldDB" id="A0A2P5C1X4"/>
<sequence>MESLVSTLHPTSNRFPSRNNLDQTLVDPNRSLGATLVAYASFFDQICVLLNDINGQLIGLGSSTRSQVPLSKVWYSSKPLHLCIWSCLIDTTLATSITKTCPSHIVPSHVALKTHHLARDSAPVTSTIKAQCSLVGESSHHNSLAFSWKESCGQNKSEKKKSFIL</sequence>
<evidence type="ECO:0000313" key="1">
    <source>
        <dbReference type="EMBL" id="PON55058.1"/>
    </source>
</evidence>
<gene>
    <name evidence="1" type="ORF">TorRG33x02_300670</name>
</gene>
<accession>A0A2P5C1X4</accession>
<name>A0A2P5C1X4_TREOI</name>
<organism evidence="1 2">
    <name type="scientific">Trema orientale</name>
    <name type="common">Charcoal tree</name>
    <name type="synonym">Celtis orientalis</name>
    <dbReference type="NCBI Taxonomy" id="63057"/>
    <lineage>
        <taxon>Eukaryota</taxon>
        <taxon>Viridiplantae</taxon>
        <taxon>Streptophyta</taxon>
        <taxon>Embryophyta</taxon>
        <taxon>Tracheophyta</taxon>
        <taxon>Spermatophyta</taxon>
        <taxon>Magnoliopsida</taxon>
        <taxon>eudicotyledons</taxon>
        <taxon>Gunneridae</taxon>
        <taxon>Pentapetalae</taxon>
        <taxon>rosids</taxon>
        <taxon>fabids</taxon>
        <taxon>Rosales</taxon>
        <taxon>Cannabaceae</taxon>
        <taxon>Trema</taxon>
    </lineage>
</organism>
<protein>
    <submittedName>
        <fullName evidence="1">Uncharacterized protein</fullName>
    </submittedName>
</protein>
<dbReference type="InParanoid" id="A0A2P5C1X4"/>
<keyword evidence="2" id="KW-1185">Reference proteome</keyword>
<dbReference type="EMBL" id="JXTC01000424">
    <property type="protein sequence ID" value="PON55058.1"/>
    <property type="molecule type" value="Genomic_DNA"/>
</dbReference>
<proteinExistence type="predicted"/>
<evidence type="ECO:0000313" key="2">
    <source>
        <dbReference type="Proteomes" id="UP000237000"/>
    </source>
</evidence>
<dbReference type="OrthoDB" id="1737961at2759"/>